<dbReference type="InterPro" id="IPR011701">
    <property type="entry name" value="MFS"/>
</dbReference>
<dbReference type="PANTHER" id="PTHR43124">
    <property type="entry name" value="PURINE EFFLUX PUMP PBUE"/>
    <property type="match status" value="1"/>
</dbReference>
<feature type="transmembrane region" description="Helical" evidence="6">
    <location>
        <begin position="298"/>
        <end position="318"/>
    </location>
</feature>
<comment type="subcellular location">
    <subcellularLocation>
        <location evidence="1">Cell membrane</location>
        <topology evidence="1">Multi-pass membrane protein</topology>
    </subcellularLocation>
</comment>
<name>A0A2R8A7Y2_9RHOB</name>
<dbReference type="PANTHER" id="PTHR43124:SF10">
    <property type="entry name" value="PURINE EFFLUX PUMP PBUE"/>
    <property type="match status" value="1"/>
</dbReference>
<reference evidence="8 9" key="1">
    <citation type="submission" date="2018-03" db="EMBL/GenBank/DDBJ databases">
        <authorList>
            <person name="Keele B.F."/>
        </authorList>
    </citation>
    <scope>NUCLEOTIDE SEQUENCE [LARGE SCALE GENOMIC DNA]</scope>
    <source>
        <strain evidence="8 9">CeCT 8812</strain>
    </source>
</reference>
<keyword evidence="5 6" id="KW-0472">Membrane</keyword>
<dbReference type="EMBL" id="OMKW01000001">
    <property type="protein sequence ID" value="SPF28130.1"/>
    <property type="molecule type" value="Genomic_DNA"/>
</dbReference>
<dbReference type="PROSITE" id="PS50850">
    <property type="entry name" value="MFS"/>
    <property type="match status" value="1"/>
</dbReference>
<dbReference type="SUPFAM" id="SSF103473">
    <property type="entry name" value="MFS general substrate transporter"/>
    <property type="match status" value="1"/>
</dbReference>
<dbReference type="AlphaFoldDB" id="A0A2R8A7Y2"/>
<evidence type="ECO:0000313" key="9">
    <source>
        <dbReference type="Proteomes" id="UP000244932"/>
    </source>
</evidence>
<dbReference type="InterPro" id="IPR050189">
    <property type="entry name" value="MFS_Efflux_Transporters"/>
</dbReference>
<keyword evidence="4 6" id="KW-1133">Transmembrane helix</keyword>
<accession>A0A2R8A7Y2</accession>
<evidence type="ECO:0000256" key="6">
    <source>
        <dbReference type="SAM" id="Phobius"/>
    </source>
</evidence>
<dbReference type="CDD" id="cd17324">
    <property type="entry name" value="MFS_NepI_like"/>
    <property type="match status" value="1"/>
</dbReference>
<evidence type="ECO:0000256" key="4">
    <source>
        <dbReference type="ARBA" id="ARBA00022989"/>
    </source>
</evidence>
<feature type="transmembrane region" description="Helical" evidence="6">
    <location>
        <begin position="223"/>
        <end position="242"/>
    </location>
</feature>
<keyword evidence="9" id="KW-1185">Reference proteome</keyword>
<feature type="transmembrane region" description="Helical" evidence="6">
    <location>
        <begin position="338"/>
        <end position="356"/>
    </location>
</feature>
<feature type="transmembrane region" description="Helical" evidence="6">
    <location>
        <begin position="142"/>
        <end position="162"/>
    </location>
</feature>
<proteinExistence type="predicted"/>
<gene>
    <name evidence="8" type="primary">pbuE_1</name>
    <name evidence="8" type="ORF">POI8812_00428</name>
</gene>
<organism evidence="8 9">
    <name type="scientific">Pontivivens insulae</name>
    <dbReference type="NCBI Taxonomy" id="1639689"/>
    <lineage>
        <taxon>Bacteria</taxon>
        <taxon>Pseudomonadati</taxon>
        <taxon>Pseudomonadota</taxon>
        <taxon>Alphaproteobacteria</taxon>
        <taxon>Rhodobacterales</taxon>
        <taxon>Paracoccaceae</taxon>
        <taxon>Pontivivens</taxon>
    </lineage>
</organism>
<keyword evidence="2" id="KW-1003">Cell membrane</keyword>
<feature type="transmembrane region" description="Helical" evidence="6">
    <location>
        <begin position="26"/>
        <end position="46"/>
    </location>
</feature>
<sequence length="367" mass="38000">MGVFVAVGLLNPLSEAFGLSASGAGLILTIYALAYAVGSPVLVSLTGGLARRTVMATGMGLFAFSAIAVVLSPTAEWLFAARILTALGAGLFTPITASVAAAAVPPERQGRALAAVFAGLTVAQVLGVPAGSWIGYTFGWQAAFLIVAVLSGLCCVAVLWAVPRDLPFSVINLGTLGRAIQDWRGLLVILFTTSFLGSIYVIYTYLAPLLTEHMGYGRDGITIMFVLFGVGAVIGNLFGGWVADRIGPFRTLLLLTGGQILTMPFFAFFPMGDIAFSALLILWAVLGWSFVAGQQIRVVRVSAAPTVGLALNAAAIYLGAATGSSIGAMVLDRFDTLALGWAGAAVAVLALAHLVVSQTLTRERGRG</sequence>
<dbReference type="Proteomes" id="UP000244932">
    <property type="component" value="Unassembled WGS sequence"/>
</dbReference>
<feature type="transmembrane region" description="Helical" evidence="6">
    <location>
        <begin position="112"/>
        <end position="136"/>
    </location>
</feature>
<dbReference type="GO" id="GO:0022857">
    <property type="term" value="F:transmembrane transporter activity"/>
    <property type="evidence" value="ECO:0007669"/>
    <property type="project" value="InterPro"/>
</dbReference>
<feature type="transmembrane region" description="Helical" evidence="6">
    <location>
        <begin position="77"/>
        <end position="100"/>
    </location>
</feature>
<evidence type="ECO:0000256" key="2">
    <source>
        <dbReference type="ARBA" id="ARBA00022475"/>
    </source>
</evidence>
<protein>
    <submittedName>
        <fullName evidence="8">Purine efflux pump PbuE</fullName>
    </submittedName>
</protein>
<evidence type="ECO:0000259" key="7">
    <source>
        <dbReference type="PROSITE" id="PS50850"/>
    </source>
</evidence>
<feature type="transmembrane region" description="Helical" evidence="6">
    <location>
        <begin position="274"/>
        <end position="291"/>
    </location>
</feature>
<feature type="transmembrane region" description="Helical" evidence="6">
    <location>
        <begin position="53"/>
        <end position="71"/>
    </location>
</feature>
<evidence type="ECO:0000256" key="5">
    <source>
        <dbReference type="ARBA" id="ARBA00023136"/>
    </source>
</evidence>
<dbReference type="Pfam" id="PF07690">
    <property type="entry name" value="MFS_1"/>
    <property type="match status" value="1"/>
</dbReference>
<dbReference type="Gene3D" id="1.20.1250.20">
    <property type="entry name" value="MFS general substrate transporter like domains"/>
    <property type="match status" value="1"/>
</dbReference>
<dbReference type="GO" id="GO:0005886">
    <property type="term" value="C:plasma membrane"/>
    <property type="evidence" value="ECO:0007669"/>
    <property type="project" value="UniProtKB-SubCell"/>
</dbReference>
<dbReference type="InterPro" id="IPR020846">
    <property type="entry name" value="MFS_dom"/>
</dbReference>
<keyword evidence="3 6" id="KW-0812">Transmembrane</keyword>
<evidence type="ECO:0000313" key="8">
    <source>
        <dbReference type="EMBL" id="SPF28130.1"/>
    </source>
</evidence>
<dbReference type="InterPro" id="IPR036259">
    <property type="entry name" value="MFS_trans_sf"/>
</dbReference>
<dbReference type="OrthoDB" id="9788453at2"/>
<evidence type="ECO:0000256" key="1">
    <source>
        <dbReference type="ARBA" id="ARBA00004651"/>
    </source>
</evidence>
<evidence type="ECO:0000256" key="3">
    <source>
        <dbReference type="ARBA" id="ARBA00022692"/>
    </source>
</evidence>
<feature type="transmembrane region" description="Helical" evidence="6">
    <location>
        <begin position="183"/>
        <end position="203"/>
    </location>
</feature>
<feature type="domain" description="Major facilitator superfamily (MFS) profile" evidence="7">
    <location>
        <begin position="1"/>
        <end position="365"/>
    </location>
</feature>
<feature type="transmembrane region" description="Helical" evidence="6">
    <location>
        <begin position="249"/>
        <end position="268"/>
    </location>
</feature>